<evidence type="ECO:0000256" key="1">
    <source>
        <dbReference type="ARBA" id="ARBA00004377"/>
    </source>
</evidence>
<evidence type="ECO:0000256" key="7">
    <source>
        <dbReference type="ARBA" id="ARBA00022989"/>
    </source>
</evidence>
<comment type="similarity">
    <text evidence="2 9">Belongs to the membrane fusion protein (MFP) (TC 8.A.1) family.</text>
</comment>
<keyword evidence="4 9" id="KW-1003">Cell membrane</keyword>
<dbReference type="GO" id="GO:0005886">
    <property type="term" value="C:plasma membrane"/>
    <property type="evidence" value="ECO:0007669"/>
    <property type="project" value="UniProtKB-SubCell"/>
</dbReference>
<evidence type="ECO:0000313" key="11">
    <source>
        <dbReference type="EMBL" id="GLQ74249.1"/>
    </source>
</evidence>
<dbReference type="Gene3D" id="2.40.30.170">
    <property type="match status" value="1"/>
</dbReference>
<keyword evidence="8 9" id="KW-0472">Membrane</keyword>
<proteinExistence type="inferred from homology"/>
<evidence type="ECO:0000313" key="12">
    <source>
        <dbReference type="Proteomes" id="UP001156690"/>
    </source>
</evidence>
<evidence type="ECO:0000256" key="3">
    <source>
        <dbReference type="ARBA" id="ARBA00022448"/>
    </source>
</evidence>
<protein>
    <recommendedName>
        <fullName evidence="9">Membrane fusion protein (MFP) family protein</fullName>
    </recommendedName>
</protein>
<dbReference type="InterPro" id="IPR058982">
    <property type="entry name" value="Beta-barrel_AprE"/>
</dbReference>
<evidence type="ECO:0000256" key="9">
    <source>
        <dbReference type="RuleBase" id="RU365093"/>
    </source>
</evidence>
<sequence>MKLFKKNSQVEALHPDFVSVSRNPPSPLGRAVGGLLCFFIVLALVWSSVTRVDKVALATGNVVLQDKPQSVRANRDGLITDVRVKEGELVEEGDVLIVLDNELDTIQLQKAHQMRADTLLEIWQIEATKWQAIELKPSQPPVNEELANHPLLDLAKQKVRNKVANFHIEIDYLQRQINMTGAEINKSEQSLINYESLLNSAKEIESMNLKLIDKHSISRVDYLKSKDRLLNVEKSLLEEKAQLIFLQEKRKSELSAKQRYVDKFSLALSERRIEQFQELQRIDLVIKEANKHKALSQIRAPFSGTVVPGTLPQKSDVILSTDTLLYLTPKDSKVELIAYVQNKDRGHIENGMPVTIKIDGYNYIRYGTITGKVKNIAASTYLNLNNKDIYSYPVLIELDTDSLIHNGKHYPLISGMTVSAEIKVGQRKLVSFFFEPILESVKESFKEY</sequence>
<evidence type="ECO:0000256" key="6">
    <source>
        <dbReference type="ARBA" id="ARBA00022692"/>
    </source>
</evidence>
<keyword evidence="6 9" id="KW-0812">Transmembrane</keyword>
<keyword evidence="7 9" id="KW-1133">Transmembrane helix</keyword>
<accession>A0AAV5NV74</accession>
<keyword evidence="12" id="KW-1185">Reference proteome</keyword>
<comment type="caution">
    <text evidence="11">The sequence shown here is derived from an EMBL/GenBank/DDBJ whole genome shotgun (WGS) entry which is preliminary data.</text>
</comment>
<dbReference type="PANTHER" id="PTHR30386:SF26">
    <property type="entry name" value="TRANSPORT PROTEIN COMB"/>
    <property type="match status" value="1"/>
</dbReference>
<dbReference type="GO" id="GO:0009306">
    <property type="term" value="P:protein secretion"/>
    <property type="evidence" value="ECO:0007669"/>
    <property type="project" value="InterPro"/>
</dbReference>
<evidence type="ECO:0000259" key="10">
    <source>
        <dbReference type="Pfam" id="PF26002"/>
    </source>
</evidence>
<keyword evidence="5 9" id="KW-0997">Cell inner membrane</keyword>
<evidence type="ECO:0000256" key="4">
    <source>
        <dbReference type="ARBA" id="ARBA00022475"/>
    </source>
</evidence>
<dbReference type="PANTHER" id="PTHR30386">
    <property type="entry name" value="MEMBRANE FUSION SUBUNIT OF EMRAB-TOLC MULTIDRUG EFFLUX PUMP"/>
    <property type="match status" value="1"/>
</dbReference>
<dbReference type="EMBL" id="BSNX01000055">
    <property type="protein sequence ID" value="GLQ74249.1"/>
    <property type="molecule type" value="Genomic_DNA"/>
</dbReference>
<dbReference type="RefSeq" id="WP_185829717.1">
    <property type="nucleotide sequence ID" value="NZ_AP025145.1"/>
</dbReference>
<organism evidence="11 12">
    <name type="scientific">Vibrio penaeicida</name>
    <dbReference type="NCBI Taxonomy" id="104609"/>
    <lineage>
        <taxon>Bacteria</taxon>
        <taxon>Pseudomonadati</taxon>
        <taxon>Pseudomonadota</taxon>
        <taxon>Gammaproteobacteria</taxon>
        <taxon>Vibrionales</taxon>
        <taxon>Vibrionaceae</taxon>
        <taxon>Vibrio</taxon>
    </lineage>
</organism>
<evidence type="ECO:0000256" key="2">
    <source>
        <dbReference type="ARBA" id="ARBA00009477"/>
    </source>
</evidence>
<dbReference type="PRINTS" id="PR01490">
    <property type="entry name" value="RTXTOXIND"/>
</dbReference>
<dbReference type="InterPro" id="IPR010129">
    <property type="entry name" value="T1SS_HlyD"/>
</dbReference>
<evidence type="ECO:0000256" key="8">
    <source>
        <dbReference type="ARBA" id="ARBA00023136"/>
    </source>
</evidence>
<comment type="subcellular location">
    <subcellularLocation>
        <location evidence="1 9">Cell inner membrane</location>
        <topology evidence="1 9">Single-pass membrane protein</topology>
    </subcellularLocation>
</comment>
<gene>
    <name evidence="11" type="primary">hlyD</name>
    <name evidence="11" type="ORF">GCM10007932_36100</name>
</gene>
<evidence type="ECO:0000256" key="5">
    <source>
        <dbReference type="ARBA" id="ARBA00022519"/>
    </source>
</evidence>
<feature type="domain" description="AprE-like beta-barrel" evidence="10">
    <location>
        <begin position="337"/>
        <end position="425"/>
    </location>
</feature>
<reference evidence="12" key="1">
    <citation type="journal article" date="2019" name="Int. J. Syst. Evol. Microbiol.">
        <title>The Global Catalogue of Microorganisms (GCM) 10K type strain sequencing project: providing services to taxonomists for standard genome sequencing and annotation.</title>
        <authorList>
            <consortium name="The Broad Institute Genomics Platform"/>
            <consortium name="The Broad Institute Genome Sequencing Center for Infectious Disease"/>
            <person name="Wu L."/>
            <person name="Ma J."/>
        </authorList>
    </citation>
    <scope>NUCLEOTIDE SEQUENCE [LARGE SCALE GENOMIC DNA]</scope>
    <source>
        <strain evidence="12">NBRC 15640</strain>
    </source>
</reference>
<dbReference type="Gene3D" id="2.40.50.100">
    <property type="match status" value="1"/>
</dbReference>
<name>A0AAV5NV74_9VIBR</name>
<dbReference type="Proteomes" id="UP001156690">
    <property type="component" value="Unassembled WGS sequence"/>
</dbReference>
<dbReference type="PROSITE" id="PS00543">
    <property type="entry name" value="HLYD_FAMILY"/>
    <property type="match status" value="1"/>
</dbReference>
<dbReference type="AlphaFoldDB" id="A0AAV5NV74"/>
<dbReference type="NCBIfam" id="TIGR01843">
    <property type="entry name" value="type_I_hlyD"/>
    <property type="match status" value="1"/>
</dbReference>
<dbReference type="Pfam" id="PF26002">
    <property type="entry name" value="Beta-barrel_AprE"/>
    <property type="match status" value="1"/>
</dbReference>
<dbReference type="InterPro" id="IPR006144">
    <property type="entry name" value="Secretion_HlyD_CS"/>
</dbReference>
<dbReference type="InterPro" id="IPR050739">
    <property type="entry name" value="MFP"/>
</dbReference>
<keyword evidence="3 9" id="KW-0813">Transport</keyword>
<feature type="transmembrane region" description="Helical" evidence="9">
    <location>
        <begin position="31"/>
        <end position="49"/>
    </location>
</feature>